<dbReference type="SUPFAM" id="SSF109709">
    <property type="entry name" value="KorB DNA-binding domain-like"/>
    <property type="match status" value="1"/>
</dbReference>
<feature type="domain" description="ParB-like N-terminal" evidence="4">
    <location>
        <begin position="16"/>
        <end position="113"/>
    </location>
</feature>
<feature type="region of interest" description="Disordered" evidence="3">
    <location>
        <begin position="558"/>
        <end position="588"/>
    </location>
</feature>
<feature type="compositionally biased region" description="Low complexity" evidence="3">
    <location>
        <begin position="574"/>
        <end position="588"/>
    </location>
</feature>
<dbReference type="RefSeq" id="WP_394469905.1">
    <property type="nucleotide sequence ID" value="NZ_JBIGHY010000002.1"/>
</dbReference>
<comment type="caution">
    <text evidence="5">The sequence shown here is derived from an EMBL/GenBank/DDBJ whole genome shotgun (WGS) entry which is preliminary data.</text>
</comment>
<dbReference type="Gene3D" id="1.10.10.2830">
    <property type="match status" value="1"/>
</dbReference>
<keyword evidence="6" id="KW-1185">Reference proteome</keyword>
<dbReference type="PANTHER" id="PTHR33375:SF1">
    <property type="entry name" value="CHROMOSOME-PARTITIONING PROTEIN PARB-RELATED"/>
    <property type="match status" value="1"/>
</dbReference>
<feature type="compositionally biased region" description="Low complexity" evidence="3">
    <location>
        <begin position="393"/>
        <end position="406"/>
    </location>
</feature>
<proteinExistence type="inferred from homology"/>
<organism evidence="5 6">
    <name type="scientific">Pelomonas dachongensis</name>
    <dbReference type="NCBI Taxonomy" id="3299029"/>
    <lineage>
        <taxon>Bacteria</taxon>
        <taxon>Pseudomonadati</taxon>
        <taxon>Pseudomonadota</taxon>
        <taxon>Betaproteobacteria</taxon>
        <taxon>Burkholderiales</taxon>
        <taxon>Sphaerotilaceae</taxon>
        <taxon>Roseateles</taxon>
    </lineage>
</organism>
<evidence type="ECO:0000259" key="4">
    <source>
        <dbReference type="SMART" id="SM00470"/>
    </source>
</evidence>
<evidence type="ECO:0000256" key="2">
    <source>
        <dbReference type="ARBA" id="ARBA00022829"/>
    </source>
</evidence>
<dbReference type="InterPro" id="IPR003115">
    <property type="entry name" value="ParB_N"/>
</dbReference>
<dbReference type="InterPro" id="IPR004437">
    <property type="entry name" value="ParB/RepB/Spo0J"/>
</dbReference>
<evidence type="ECO:0000313" key="5">
    <source>
        <dbReference type="EMBL" id="MFG6413830.1"/>
    </source>
</evidence>
<dbReference type="Gene3D" id="3.90.1530.30">
    <property type="match status" value="1"/>
</dbReference>
<dbReference type="Proteomes" id="UP001606300">
    <property type="component" value="Unassembled WGS sequence"/>
</dbReference>
<dbReference type="InterPro" id="IPR036086">
    <property type="entry name" value="ParB/Sulfiredoxin_sf"/>
</dbReference>
<dbReference type="Pfam" id="PF17762">
    <property type="entry name" value="HTH_ParB"/>
    <property type="match status" value="1"/>
</dbReference>
<gene>
    <name evidence="5" type="ORF">ACG02S_07940</name>
</gene>
<dbReference type="PANTHER" id="PTHR33375">
    <property type="entry name" value="CHROMOSOME-PARTITIONING PROTEIN PARB-RELATED"/>
    <property type="match status" value="1"/>
</dbReference>
<dbReference type="InterPro" id="IPR050336">
    <property type="entry name" value="Chromosome_partition/occlusion"/>
</dbReference>
<sequence>MSQPTTAAAYDAEPARHLPLGIVKPSPTNPRKRFDPVKIKELSESIAKHGVMQPILVRPNPEFVEGNGQPPFEIVAGERRWRASQLAEATHILALVRNLNNAEALELQLLENLEREDLHPLEESDGLQALMDELHVSADDLALKIGKSKRWLDFRLALRNLCDEARDAMLAGTLTTSIANFIATMPDKGEQRRATERILIGFNGEPFTVRAAQDYLRKEFMLELANARFDIAALYTAAGPCHQCTKRTGAAPDLFGDAKAGDMCQDSKCFAAKTGEAHDLLLQACRDAGHRIVQGEDARKLLSGQVKLDSGHYAANEPCSELTSDKRQLFDIFGSVQKGFVTIEHPATQALVTWVPAKIVKKALKAKGLLRPPAPAPKPAQANSPAAAPPPQAEASAPAPAFEGPPDFIGDPLTPDELHGRITVRTGQLFSRTLFANLCKLLAEAEHPPLAILLLLVTDTLLTASAEAMKLVREQAPDLPELRSSDNASVRRWNVKRHLAKLNGRQLADLLAMLLVAEELSNDDQLDDLEAYSNFAVALAADLCVSTDELQAQAEAQAAEQIQAEEDNRLGRNAAGEAFAAAQAREAP</sequence>
<accession>A0ABW7EKC8</accession>
<dbReference type="SUPFAM" id="SSF110849">
    <property type="entry name" value="ParB/Sulfiredoxin"/>
    <property type="match status" value="1"/>
</dbReference>
<protein>
    <submittedName>
        <fullName evidence="5">ParB/RepB/Spo0J family partition protein</fullName>
    </submittedName>
</protein>
<reference evidence="5 6" key="1">
    <citation type="submission" date="2024-09" db="EMBL/GenBank/DDBJ databases">
        <title>Novel species of the genus Pelomonas and Roseateles isolated from streams.</title>
        <authorList>
            <person name="Lu H."/>
        </authorList>
    </citation>
    <scope>NUCLEOTIDE SEQUENCE [LARGE SCALE GENOMIC DNA]</scope>
    <source>
        <strain evidence="5 6">DC23W</strain>
    </source>
</reference>
<keyword evidence="2" id="KW-0159">Chromosome partition</keyword>
<dbReference type="SMART" id="SM00470">
    <property type="entry name" value="ParB"/>
    <property type="match status" value="1"/>
</dbReference>
<evidence type="ECO:0000256" key="1">
    <source>
        <dbReference type="ARBA" id="ARBA00006295"/>
    </source>
</evidence>
<dbReference type="EMBL" id="JBIGHY010000002">
    <property type="protein sequence ID" value="MFG6413830.1"/>
    <property type="molecule type" value="Genomic_DNA"/>
</dbReference>
<comment type="similarity">
    <text evidence="1">Belongs to the ParB family.</text>
</comment>
<evidence type="ECO:0000256" key="3">
    <source>
        <dbReference type="SAM" id="MobiDB-lite"/>
    </source>
</evidence>
<dbReference type="NCBIfam" id="TIGR00180">
    <property type="entry name" value="parB_part"/>
    <property type="match status" value="1"/>
</dbReference>
<evidence type="ECO:0000313" key="6">
    <source>
        <dbReference type="Proteomes" id="UP001606300"/>
    </source>
</evidence>
<dbReference type="InterPro" id="IPR041468">
    <property type="entry name" value="HTH_ParB/Spo0J"/>
</dbReference>
<feature type="region of interest" description="Disordered" evidence="3">
    <location>
        <begin position="370"/>
        <end position="415"/>
    </location>
</feature>
<name>A0ABW7EKC8_9BURK</name>
<dbReference type="Pfam" id="PF02195">
    <property type="entry name" value="ParB_N"/>
    <property type="match status" value="1"/>
</dbReference>